<dbReference type="GO" id="GO:0000981">
    <property type="term" value="F:DNA-binding transcription factor activity, RNA polymerase II-specific"/>
    <property type="evidence" value="ECO:0007669"/>
    <property type="project" value="InterPro"/>
</dbReference>
<gene>
    <name evidence="7" type="primary">fabG_9</name>
    <name evidence="7" type="ORF">LOC62_07G009440</name>
</gene>
<keyword evidence="2" id="KW-0521">NADP</keyword>
<reference evidence="7" key="1">
    <citation type="submission" date="2023-10" db="EMBL/GenBank/DDBJ databases">
        <authorList>
            <person name="Noh H."/>
        </authorList>
    </citation>
    <scope>NUCLEOTIDE SEQUENCE</scope>
    <source>
        <strain evidence="7">DUCC4014</strain>
    </source>
</reference>
<dbReference type="AlphaFoldDB" id="A0AAF0YKD1"/>
<dbReference type="Gene3D" id="3.40.50.720">
    <property type="entry name" value="NAD(P)-binding Rossmann-like Domain"/>
    <property type="match status" value="1"/>
</dbReference>
<dbReference type="Pfam" id="PF13561">
    <property type="entry name" value="adh_short_C2"/>
    <property type="match status" value="1"/>
</dbReference>
<feature type="region of interest" description="Disordered" evidence="5">
    <location>
        <begin position="54"/>
        <end position="79"/>
    </location>
</feature>
<dbReference type="SUPFAM" id="SSF57701">
    <property type="entry name" value="Zn2/Cys6 DNA-binding domain"/>
    <property type="match status" value="1"/>
</dbReference>
<dbReference type="InterPro" id="IPR002347">
    <property type="entry name" value="SDR_fam"/>
</dbReference>
<keyword evidence="3" id="KW-0560">Oxidoreductase</keyword>
<dbReference type="PANTHER" id="PTHR24321:SF8">
    <property type="entry name" value="ESTRADIOL 17-BETA-DEHYDROGENASE 8-RELATED"/>
    <property type="match status" value="1"/>
</dbReference>
<dbReference type="PROSITE" id="PS00061">
    <property type="entry name" value="ADH_SHORT"/>
    <property type="match status" value="1"/>
</dbReference>
<evidence type="ECO:0000256" key="3">
    <source>
        <dbReference type="ARBA" id="ARBA00023002"/>
    </source>
</evidence>
<keyword evidence="8" id="KW-1185">Reference proteome</keyword>
<dbReference type="InterPro" id="IPR036291">
    <property type="entry name" value="NAD(P)-bd_dom_sf"/>
</dbReference>
<dbReference type="InterPro" id="IPR020904">
    <property type="entry name" value="Sc_DH/Rdtase_CS"/>
</dbReference>
<name>A0AAF0YKD1_9TREE</name>
<dbReference type="PRINTS" id="PR00081">
    <property type="entry name" value="GDHRDH"/>
</dbReference>
<dbReference type="EMBL" id="CP086720">
    <property type="protein sequence ID" value="WOO85951.1"/>
    <property type="molecule type" value="Genomic_DNA"/>
</dbReference>
<dbReference type="CDD" id="cd00067">
    <property type="entry name" value="GAL4"/>
    <property type="match status" value="1"/>
</dbReference>
<sequence length="727" mass="76484">MTTLHAARPVGRSSIACLYCRRHKVRCDGEFPCKRCTRKSLACEFAATARWRRSSSRNSASPPPASISPPTPVSPPSSSASYSLSELLARPVHDPVSAGILPESDARGLFDFFVTHCGAHLGPLGLRFDGVRESSPLLLCASLAAAYVNVPPELGVCEGSSAQPSTEVADALAALAYAHIQASVLAPRCSGEDALGVLVAALWGISRSEDPRAFTLVRHASALVARSYGAPGGPEPVGSATWVAAHICELYDGLICLGYGLPFGSSPREPERAGLGEMAANPSLAPLAAQAELVPLIRTITDWAASGDLETLSDMVLSANDGLDDWFFKWTSGPSEYAQVLAAHSHTLVLAQHLRLSVNMLPLQAGIEGQARARRNALAAAAGIIDAYAEIDTAKRTAPSMGGTILAHATMCLLPPADAGRLPESDATRRYYETGLAVLQEGALNQGHFTPRFASTMERVLARRRTGEEGWPEGIVLPPLGAPFALIDTITGGSSGIGKAAVDLFVANGARVLAIDLTEPTEPEGPYSEEVHFVKGSVVHAETWTMAFAACKSQFGAHPDVLVNNAGVAHHAPFVDVTGDDWERVYDVNLRAPLHGMQVFIRACLAEERKGAIVNISSIAGINGFPYCAAYGSSKAALANLTKTAAAEYGSKGIRVNAIAPGSTNTALTRNLPPAEYAGMRQMVAITPLGRIGEPVDVANAIVYLASDESDYMTGHVLVLDGGFTVL</sequence>
<dbReference type="Pfam" id="PF00172">
    <property type="entry name" value="Zn_clus"/>
    <property type="match status" value="1"/>
</dbReference>
<dbReference type="GO" id="GO:0008270">
    <property type="term" value="F:zinc ion binding"/>
    <property type="evidence" value="ECO:0007669"/>
    <property type="project" value="InterPro"/>
</dbReference>
<comment type="similarity">
    <text evidence="1">Belongs to the short-chain dehydrogenases/reductases (SDR) family.</text>
</comment>
<dbReference type="SMART" id="SM00066">
    <property type="entry name" value="GAL4"/>
    <property type="match status" value="1"/>
</dbReference>
<dbReference type="GO" id="GO:0016491">
    <property type="term" value="F:oxidoreductase activity"/>
    <property type="evidence" value="ECO:0007669"/>
    <property type="project" value="UniProtKB-KW"/>
</dbReference>
<accession>A0AAF0YKD1</accession>
<dbReference type="InterPro" id="IPR001138">
    <property type="entry name" value="Zn2Cys6_DnaBD"/>
</dbReference>
<evidence type="ECO:0000313" key="8">
    <source>
        <dbReference type="Proteomes" id="UP000827549"/>
    </source>
</evidence>
<evidence type="ECO:0000256" key="1">
    <source>
        <dbReference type="ARBA" id="ARBA00006484"/>
    </source>
</evidence>
<keyword evidence="4" id="KW-0520">NAD</keyword>
<dbReference type="PANTHER" id="PTHR24321">
    <property type="entry name" value="DEHYDROGENASES, SHORT CHAIN"/>
    <property type="match status" value="1"/>
</dbReference>
<dbReference type="SUPFAM" id="SSF51735">
    <property type="entry name" value="NAD(P)-binding Rossmann-fold domains"/>
    <property type="match status" value="1"/>
</dbReference>
<dbReference type="RefSeq" id="XP_062631977.1">
    <property type="nucleotide sequence ID" value="XM_062775993.1"/>
</dbReference>
<dbReference type="NCBIfam" id="NF005559">
    <property type="entry name" value="PRK07231.1"/>
    <property type="match status" value="1"/>
</dbReference>
<evidence type="ECO:0000256" key="4">
    <source>
        <dbReference type="ARBA" id="ARBA00023027"/>
    </source>
</evidence>
<dbReference type="CDD" id="cd05233">
    <property type="entry name" value="SDR_c"/>
    <property type="match status" value="1"/>
</dbReference>
<proteinExistence type="inferred from homology"/>
<organism evidence="7 8">
    <name type="scientific">Vanrija pseudolonga</name>
    <dbReference type="NCBI Taxonomy" id="143232"/>
    <lineage>
        <taxon>Eukaryota</taxon>
        <taxon>Fungi</taxon>
        <taxon>Dikarya</taxon>
        <taxon>Basidiomycota</taxon>
        <taxon>Agaricomycotina</taxon>
        <taxon>Tremellomycetes</taxon>
        <taxon>Trichosporonales</taxon>
        <taxon>Trichosporonaceae</taxon>
        <taxon>Vanrija</taxon>
    </lineage>
</organism>
<evidence type="ECO:0000256" key="2">
    <source>
        <dbReference type="ARBA" id="ARBA00022857"/>
    </source>
</evidence>
<dbReference type="GeneID" id="87812601"/>
<dbReference type="Proteomes" id="UP000827549">
    <property type="component" value="Chromosome 7"/>
</dbReference>
<dbReference type="PROSITE" id="PS50048">
    <property type="entry name" value="ZN2_CY6_FUNGAL_2"/>
    <property type="match status" value="1"/>
</dbReference>
<dbReference type="PRINTS" id="PR00080">
    <property type="entry name" value="SDRFAMILY"/>
</dbReference>
<dbReference type="InterPro" id="IPR057326">
    <property type="entry name" value="KR_dom"/>
</dbReference>
<protein>
    <submittedName>
        <fullName evidence="7">3-oxoacyl-[acyl-carrier-protein] reductase FabG</fullName>
    </submittedName>
</protein>
<evidence type="ECO:0000313" key="7">
    <source>
        <dbReference type="EMBL" id="WOO85951.1"/>
    </source>
</evidence>
<evidence type="ECO:0000256" key="5">
    <source>
        <dbReference type="SAM" id="MobiDB-lite"/>
    </source>
</evidence>
<evidence type="ECO:0000259" key="6">
    <source>
        <dbReference type="PROSITE" id="PS50048"/>
    </source>
</evidence>
<dbReference type="InterPro" id="IPR036864">
    <property type="entry name" value="Zn2-C6_fun-type_DNA-bd_sf"/>
</dbReference>
<feature type="domain" description="Zn(2)-C6 fungal-type" evidence="6">
    <location>
        <begin position="16"/>
        <end position="45"/>
    </location>
</feature>
<feature type="compositionally biased region" description="Pro residues" evidence="5">
    <location>
        <begin position="61"/>
        <end position="75"/>
    </location>
</feature>
<dbReference type="PROSITE" id="PS00463">
    <property type="entry name" value="ZN2_CY6_FUNGAL_1"/>
    <property type="match status" value="1"/>
</dbReference>
<dbReference type="SMART" id="SM00822">
    <property type="entry name" value="PKS_KR"/>
    <property type="match status" value="1"/>
</dbReference>
<dbReference type="FunFam" id="3.40.50.720:FF:000084">
    <property type="entry name" value="Short-chain dehydrogenase reductase"/>
    <property type="match status" value="1"/>
</dbReference>
<dbReference type="Gene3D" id="4.10.240.10">
    <property type="entry name" value="Zn(2)-C6 fungal-type DNA-binding domain"/>
    <property type="match status" value="1"/>
</dbReference>